<evidence type="ECO:0000256" key="2">
    <source>
        <dbReference type="RuleBase" id="RU000461"/>
    </source>
</evidence>
<dbReference type="InterPro" id="IPR002397">
    <property type="entry name" value="Cyt_P450_B"/>
</dbReference>
<dbReference type="InterPro" id="IPR036396">
    <property type="entry name" value="Cyt_P450_sf"/>
</dbReference>
<dbReference type="Proteomes" id="UP001370100">
    <property type="component" value="Unassembled WGS sequence"/>
</dbReference>
<gene>
    <name evidence="4" type="ORF">WCD41_27335</name>
</gene>
<evidence type="ECO:0000313" key="5">
    <source>
        <dbReference type="Proteomes" id="UP001370100"/>
    </source>
</evidence>
<evidence type="ECO:0000256" key="1">
    <source>
        <dbReference type="ARBA" id="ARBA00010617"/>
    </source>
</evidence>
<comment type="caution">
    <text evidence="4">The sequence shown here is derived from an EMBL/GenBank/DDBJ whole genome shotgun (WGS) entry which is preliminary data.</text>
</comment>
<dbReference type="SUPFAM" id="SSF48264">
    <property type="entry name" value="Cytochrome P450"/>
    <property type="match status" value="1"/>
</dbReference>
<organism evidence="4 5">
    <name type="scientific">Actinomycetospora aeridis</name>
    <dbReference type="NCBI Taxonomy" id="3129231"/>
    <lineage>
        <taxon>Bacteria</taxon>
        <taxon>Bacillati</taxon>
        <taxon>Actinomycetota</taxon>
        <taxon>Actinomycetes</taxon>
        <taxon>Pseudonocardiales</taxon>
        <taxon>Pseudonocardiaceae</taxon>
        <taxon>Actinomycetospora</taxon>
    </lineage>
</organism>
<dbReference type="PRINTS" id="PR00385">
    <property type="entry name" value="P450"/>
</dbReference>
<keyword evidence="2" id="KW-0408">Iron</keyword>
<dbReference type="PROSITE" id="PS00086">
    <property type="entry name" value="CYTOCHROME_P450"/>
    <property type="match status" value="1"/>
</dbReference>
<evidence type="ECO:0000256" key="3">
    <source>
        <dbReference type="SAM" id="MobiDB-lite"/>
    </source>
</evidence>
<reference evidence="4 5" key="1">
    <citation type="submission" date="2024-03" db="EMBL/GenBank/DDBJ databases">
        <title>Actinomycetospora sp. OC33-EN06, a novel actinomycete isolated from wild orchid (Aerides multiflora).</title>
        <authorList>
            <person name="Suriyachadkun C."/>
        </authorList>
    </citation>
    <scope>NUCLEOTIDE SEQUENCE [LARGE SCALE GENOMIC DNA]</scope>
    <source>
        <strain evidence="4 5">OC33-EN06</strain>
    </source>
</reference>
<evidence type="ECO:0000313" key="4">
    <source>
        <dbReference type="EMBL" id="MEJ2890203.1"/>
    </source>
</evidence>
<proteinExistence type="inferred from homology"/>
<keyword evidence="2" id="KW-0503">Monooxygenase</keyword>
<keyword evidence="2" id="KW-0560">Oxidoreductase</keyword>
<dbReference type="InterPro" id="IPR001128">
    <property type="entry name" value="Cyt_P450"/>
</dbReference>
<dbReference type="EMBL" id="JBBEGL010000011">
    <property type="protein sequence ID" value="MEJ2890203.1"/>
    <property type="molecule type" value="Genomic_DNA"/>
</dbReference>
<dbReference type="Gene3D" id="1.10.630.10">
    <property type="entry name" value="Cytochrome P450"/>
    <property type="match status" value="1"/>
</dbReference>
<keyword evidence="2" id="KW-0479">Metal-binding</keyword>
<name>A0ABU8ND30_9PSEU</name>
<feature type="region of interest" description="Disordered" evidence="3">
    <location>
        <begin position="1"/>
        <end position="28"/>
    </location>
</feature>
<dbReference type="PANTHER" id="PTHR46696">
    <property type="entry name" value="P450, PUTATIVE (EUROFUNG)-RELATED"/>
    <property type="match status" value="1"/>
</dbReference>
<keyword evidence="5" id="KW-1185">Reference proteome</keyword>
<dbReference type="PANTHER" id="PTHR46696:SF1">
    <property type="entry name" value="CYTOCHROME P450 YJIB-RELATED"/>
    <property type="match status" value="1"/>
</dbReference>
<dbReference type="InterPro" id="IPR017972">
    <property type="entry name" value="Cyt_P450_CS"/>
</dbReference>
<protein>
    <submittedName>
        <fullName evidence="4">Cytochrome P450</fullName>
    </submittedName>
</protein>
<dbReference type="Pfam" id="PF00067">
    <property type="entry name" value="p450"/>
    <property type="match status" value="1"/>
</dbReference>
<comment type="similarity">
    <text evidence="1 2">Belongs to the cytochrome P450 family.</text>
</comment>
<sequence length="394" mass="42679">MTTTIPRHMQRDRFAPVPETQAARDEDDFPTIRTALGTTARLVTRYADVREVLGDAERFSNTGLPRLPTPDDGPDTADPRAGNLLATDPPEHTRLRRLLTGEFTVKRIRRLEPRITEIVDDHLDAMAAAGPPADLVSAFALPVPSLVICELLGVPYADRDEFQGRATRQIDLSLSLEERGRVAAESRAYMGELVDRAWSDPGDDMLGMLVREHGDDLERSELIGIASLLLIAGHETTANMLGLGTLALLRAPDQLAVVRDEPGAVAPAIEELLRYLSVVHSGVPRLARHDTTVGGRPVAAGELLVLSLPAANRDPAATEHPDDLDVTRAIAPHVAFGHGVHHCLGAPLARAEMAVAFPALLRRFPGLALGIPFDEVEFRSATVVHGLRALPVTW</sequence>
<dbReference type="PRINTS" id="PR00359">
    <property type="entry name" value="BP450"/>
</dbReference>
<dbReference type="RefSeq" id="WP_337718405.1">
    <property type="nucleotide sequence ID" value="NZ_JBBEGL010000011.1"/>
</dbReference>
<accession>A0ABU8ND30</accession>
<feature type="region of interest" description="Disordered" evidence="3">
    <location>
        <begin position="60"/>
        <end position="88"/>
    </location>
</feature>
<dbReference type="CDD" id="cd11030">
    <property type="entry name" value="CYP105-like"/>
    <property type="match status" value="1"/>
</dbReference>
<keyword evidence="2" id="KW-0349">Heme</keyword>